<evidence type="ECO:0000313" key="3">
    <source>
        <dbReference type="Proteomes" id="UP001629249"/>
    </source>
</evidence>
<feature type="transmembrane region" description="Helical" evidence="1">
    <location>
        <begin position="12"/>
        <end position="30"/>
    </location>
</feature>
<keyword evidence="3" id="KW-1185">Reference proteome</keyword>
<evidence type="ECO:0000313" key="2">
    <source>
        <dbReference type="EMBL" id="MFL9887457.1"/>
    </source>
</evidence>
<dbReference type="RefSeq" id="WP_153141670.1">
    <property type="nucleotide sequence ID" value="NZ_JAQQFH010000030.1"/>
</dbReference>
<protein>
    <recommendedName>
        <fullName evidence="4">Transposase</fullName>
    </recommendedName>
</protein>
<name>A0ABW8ZW88_9BURK</name>
<comment type="caution">
    <text evidence="2">The sequence shown here is derived from an EMBL/GenBank/DDBJ whole genome shotgun (WGS) entry which is preliminary data.</text>
</comment>
<gene>
    <name evidence="2" type="ORF">PQR66_30795</name>
</gene>
<keyword evidence="1" id="KW-0812">Transmembrane</keyword>
<dbReference type="Proteomes" id="UP001629249">
    <property type="component" value="Unassembled WGS sequence"/>
</dbReference>
<accession>A0ABW8ZW88</accession>
<keyword evidence="1" id="KW-0472">Membrane</keyword>
<keyword evidence="1" id="KW-1133">Transmembrane helix</keyword>
<evidence type="ECO:0008006" key="4">
    <source>
        <dbReference type="Google" id="ProtNLM"/>
    </source>
</evidence>
<dbReference type="EMBL" id="JAQQFN010000028">
    <property type="protein sequence ID" value="MFL9887457.1"/>
    <property type="molecule type" value="Genomic_DNA"/>
</dbReference>
<proteinExistence type="predicted"/>
<organism evidence="2 3">
    <name type="scientific">Paraburkholderia agricolaris</name>
    <dbReference type="NCBI Taxonomy" id="2152888"/>
    <lineage>
        <taxon>Bacteria</taxon>
        <taxon>Pseudomonadati</taxon>
        <taxon>Pseudomonadota</taxon>
        <taxon>Betaproteobacteria</taxon>
        <taxon>Burkholderiales</taxon>
        <taxon>Burkholderiaceae</taxon>
        <taxon>Paraburkholderia</taxon>
    </lineage>
</organism>
<evidence type="ECO:0000256" key="1">
    <source>
        <dbReference type="SAM" id="Phobius"/>
    </source>
</evidence>
<reference evidence="2 3" key="1">
    <citation type="journal article" date="2024" name="Chem. Sci.">
        <title>Discovery of megapolipeptins by genome mining of a Burkholderiales bacteria collection.</title>
        <authorList>
            <person name="Paulo B.S."/>
            <person name="Recchia M.J.J."/>
            <person name="Lee S."/>
            <person name="Fergusson C.H."/>
            <person name="Romanowski S.B."/>
            <person name="Hernandez A."/>
            <person name="Krull N."/>
            <person name="Liu D.Y."/>
            <person name="Cavanagh H."/>
            <person name="Bos A."/>
            <person name="Gray C.A."/>
            <person name="Murphy B.T."/>
            <person name="Linington R.G."/>
            <person name="Eustaquio A.S."/>
        </authorList>
    </citation>
    <scope>NUCLEOTIDE SEQUENCE [LARGE SCALE GENOMIC DNA]</scope>
    <source>
        <strain evidence="2 3">RL16-012-BIC-B</strain>
    </source>
</reference>
<sequence length="49" mass="5467">MKKTELPYHGQRFLAVVISCAASYLLWRVIDEHGAELDVLAHAAICNGR</sequence>